<organism evidence="3 4">
    <name type="scientific">Geodia barretti</name>
    <name type="common">Barrett's horny sponge</name>
    <dbReference type="NCBI Taxonomy" id="519541"/>
    <lineage>
        <taxon>Eukaryota</taxon>
        <taxon>Metazoa</taxon>
        <taxon>Porifera</taxon>
        <taxon>Demospongiae</taxon>
        <taxon>Heteroscleromorpha</taxon>
        <taxon>Tetractinellida</taxon>
        <taxon>Astrophorina</taxon>
        <taxon>Geodiidae</taxon>
        <taxon>Geodia</taxon>
    </lineage>
</organism>
<evidence type="ECO:0000256" key="2">
    <source>
        <dbReference type="SAM" id="Phobius"/>
    </source>
</evidence>
<keyword evidence="4" id="KW-1185">Reference proteome</keyword>
<sequence>ELNISSSTSPTGRSHAAAQNGTNNEPTSLSPAEETERWLLVRKCLLQSSPKLAKPLAEISENEWIKSRVTSLKRLLEACGNFHGGSKGEMWTALASAVSQHLGPRHEFLELISEHQDSLWTTCSLMTVTTLDSETSADGKVGELEESGMSLSVPNSTGVPLKVYGSIDLIEPTGKDGQRFCIHHFHWKWLLLYVPLLVFLVSAVALAVGLLETKPERTKEIETFESTTVYLDTQRSVWCKGWEISDCSGGGVSNGDNHFNRTVSNIQLVDSDDVVYFEENVVNDEVEGYQNSPLLKTLNGPLYLLAGSIVEYQFCLTT</sequence>
<name>A0AA35S1V7_GEOBA</name>
<evidence type="ECO:0000256" key="1">
    <source>
        <dbReference type="SAM" id="MobiDB-lite"/>
    </source>
</evidence>
<dbReference type="EMBL" id="CASHTH010001833">
    <property type="protein sequence ID" value="CAI8020537.1"/>
    <property type="molecule type" value="Genomic_DNA"/>
</dbReference>
<feature type="non-terminal residue" evidence="3">
    <location>
        <position position="318"/>
    </location>
</feature>
<feature type="transmembrane region" description="Helical" evidence="2">
    <location>
        <begin position="189"/>
        <end position="211"/>
    </location>
</feature>
<feature type="region of interest" description="Disordered" evidence="1">
    <location>
        <begin position="1"/>
        <end position="32"/>
    </location>
</feature>
<protein>
    <submittedName>
        <fullName evidence="3">Uncharacterized protein</fullName>
    </submittedName>
</protein>
<feature type="compositionally biased region" description="Polar residues" evidence="1">
    <location>
        <begin position="1"/>
        <end position="30"/>
    </location>
</feature>
<dbReference type="Proteomes" id="UP001174909">
    <property type="component" value="Unassembled WGS sequence"/>
</dbReference>
<evidence type="ECO:0000313" key="3">
    <source>
        <dbReference type="EMBL" id="CAI8020537.1"/>
    </source>
</evidence>
<reference evidence="3" key="1">
    <citation type="submission" date="2023-03" db="EMBL/GenBank/DDBJ databases">
        <authorList>
            <person name="Steffen K."/>
            <person name="Cardenas P."/>
        </authorList>
    </citation>
    <scope>NUCLEOTIDE SEQUENCE</scope>
</reference>
<evidence type="ECO:0000313" key="4">
    <source>
        <dbReference type="Proteomes" id="UP001174909"/>
    </source>
</evidence>
<proteinExistence type="predicted"/>
<keyword evidence="2" id="KW-0812">Transmembrane</keyword>
<comment type="caution">
    <text evidence="3">The sequence shown here is derived from an EMBL/GenBank/DDBJ whole genome shotgun (WGS) entry which is preliminary data.</text>
</comment>
<accession>A0AA35S1V7</accession>
<gene>
    <name evidence="3" type="ORF">GBAR_LOCUS12288</name>
</gene>
<keyword evidence="2" id="KW-1133">Transmembrane helix</keyword>
<feature type="non-terminal residue" evidence="3">
    <location>
        <position position="1"/>
    </location>
</feature>
<keyword evidence="2" id="KW-0472">Membrane</keyword>
<dbReference type="AlphaFoldDB" id="A0AA35S1V7"/>